<evidence type="ECO:0000313" key="3">
    <source>
        <dbReference type="Proteomes" id="UP000234790"/>
    </source>
</evidence>
<dbReference type="SMART" id="SM00271">
    <property type="entry name" value="DnaJ"/>
    <property type="match status" value="1"/>
</dbReference>
<dbReference type="EMBL" id="CP025543">
    <property type="protein sequence ID" value="AUM62422.1"/>
    <property type="molecule type" value="Genomic_DNA"/>
</dbReference>
<dbReference type="SUPFAM" id="SSF46565">
    <property type="entry name" value="Chaperone J-domain"/>
    <property type="match status" value="1"/>
</dbReference>
<name>A0A2K9LTL1_SPISQ</name>
<evidence type="ECO:0000313" key="2">
    <source>
        <dbReference type="EMBL" id="AUM62422.1"/>
    </source>
</evidence>
<dbReference type="CDD" id="cd06257">
    <property type="entry name" value="DnaJ"/>
    <property type="match status" value="1"/>
</dbReference>
<sequence length="326" mass="38542">MGWKREYKKMKKESERKSSIFDYSDGISSNIVWNRSMNSANHWVIDNLLSEISHFNKEIKEILSIQVLPDELEDYSWKIDSISTVENFYSYPMASYFKETYNGISNKLGNYEAALIVASLSKFAYYTTEKFWKVFNYTFANKNINEKPLIRVFEVMQRTSIDSINGIIEKALLLIDKKQLDPYKHHLLLEEIMDLGDDFTYHWSRMLDQVVDLTVETFMFQSEYGQSDSTSYSSTYSDFFGNSDDDFDDFFEKTKTLVFNDEVNDAFNYFGISKMAKPEEFKKIYRKMAKQFHPDLNPDPSAAQEMKKINIFKEIVEQYYDKYDIV</sequence>
<protein>
    <recommendedName>
        <fullName evidence="1">J domain-containing protein</fullName>
    </recommendedName>
</protein>
<gene>
    <name evidence="2" type="ORF">SMONO_v1c01710</name>
</gene>
<dbReference type="PRINTS" id="PR00625">
    <property type="entry name" value="JDOMAIN"/>
</dbReference>
<dbReference type="InterPro" id="IPR036869">
    <property type="entry name" value="J_dom_sf"/>
</dbReference>
<dbReference type="KEGG" id="smoo:SMONO_v1c01710"/>
<proteinExistence type="predicted"/>
<organism evidence="2 3">
    <name type="scientific">Spiroplasma monobiae MQ-1</name>
    <dbReference type="NCBI Taxonomy" id="1336748"/>
    <lineage>
        <taxon>Bacteria</taxon>
        <taxon>Bacillati</taxon>
        <taxon>Mycoplasmatota</taxon>
        <taxon>Mollicutes</taxon>
        <taxon>Entomoplasmatales</taxon>
        <taxon>Spiroplasmataceae</taxon>
        <taxon>Spiroplasma</taxon>
    </lineage>
</organism>
<keyword evidence="3" id="KW-1185">Reference proteome</keyword>
<dbReference type="Proteomes" id="UP000234790">
    <property type="component" value="Chromosome"/>
</dbReference>
<dbReference type="RefSeq" id="WP_211277585.1">
    <property type="nucleotide sequence ID" value="NZ_CP025543.1"/>
</dbReference>
<accession>A0A2K9LTL1</accession>
<evidence type="ECO:0000259" key="1">
    <source>
        <dbReference type="PROSITE" id="PS50076"/>
    </source>
</evidence>
<reference evidence="2 3" key="1">
    <citation type="submission" date="2017-12" db="EMBL/GenBank/DDBJ databases">
        <title>Complete genome sequence of Spiroplasma monobiae MQ-1 (ATCC 33825).</title>
        <authorList>
            <person name="Tsai Y.-M."/>
            <person name="Lo W.-S."/>
            <person name="Wu P.-S."/>
            <person name="Cho S.-T."/>
            <person name="Kuo C.-H."/>
        </authorList>
    </citation>
    <scope>NUCLEOTIDE SEQUENCE [LARGE SCALE GENOMIC DNA]</scope>
    <source>
        <strain evidence="2 3">MQ-1</strain>
    </source>
</reference>
<dbReference type="Gene3D" id="1.10.287.110">
    <property type="entry name" value="DnaJ domain"/>
    <property type="match status" value="1"/>
</dbReference>
<dbReference type="PROSITE" id="PS50076">
    <property type="entry name" value="DNAJ_2"/>
    <property type="match status" value="1"/>
</dbReference>
<dbReference type="AlphaFoldDB" id="A0A2K9LTL1"/>
<feature type="domain" description="J" evidence="1">
    <location>
        <begin position="265"/>
        <end position="326"/>
    </location>
</feature>
<dbReference type="Pfam" id="PF00226">
    <property type="entry name" value="DnaJ"/>
    <property type="match status" value="1"/>
</dbReference>
<dbReference type="InterPro" id="IPR001623">
    <property type="entry name" value="DnaJ_domain"/>
</dbReference>